<protein>
    <recommendedName>
        <fullName evidence="3">MxaD family protein</fullName>
    </recommendedName>
</protein>
<dbReference type="SUPFAM" id="SSF55961">
    <property type="entry name" value="Bet v1-like"/>
    <property type="match status" value="1"/>
</dbReference>
<evidence type="ECO:0008006" key="3">
    <source>
        <dbReference type="Google" id="ProtNLM"/>
    </source>
</evidence>
<comment type="caution">
    <text evidence="1">The sequence shown here is derived from an EMBL/GenBank/DDBJ whole genome shotgun (WGS) entry which is preliminary data.</text>
</comment>
<dbReference type="RefSeq" id="WP_344907394.1">
    <property type="nucleotide sequence ID" value="NZ_BAAAWD010000031.1"/>
</dbReference>
<name>A0ABP6LG68_9ACTN</name>
<dbReference type="Gene3D" id="3.30.530.20">
    <property type="match status" value="1"/>
</dbReference>
<dbReference type="EMBL" id="BAAAWD010000031">
    <property type="protein sequence ID" value="GAA3040409.1"/>
    <property type="molecule type" value="Genomic_DNA"/>
</dbReference>
<sequence length="137" mass="15339">MASIRTEVVIDSRPERVWEAIRDVGAVHRRLLPGRVVDTRMEGDVRILVLPGGTVVRELIVDVDDTARRLAYAVIGGTRQSVTHHHASFQVFAEGPDRSRLVWLTDLLPHTLAAQTRVRVERGAQEMKRTLEEAEAG</sequence>
<dbReference type="CDD" id="cd07821">
    <property type="entry name" value="PYR_PYL_RCAR_like"/>
    <property type="match status" value="1"/>
</dbReference>
<keyword evidence="2" id="KW-1185">Reference proteome</keyword>
<dbReference type="InterPro" id="IPR019587">
    <property type="entry name" value="Polyketide_cyclase/dehydratase"/>
</dbReference>
<reference evidence="2" key="1">
    <citation type="journal article" date="2019" name="Int. J. Syst. Evol. Microbiol.">
        <title>The Global Catalogue of Microorganisms (GCM) 10K type strain sequencing project: providing services to taxonomists for standard genome sequencing and annotation.</title>
        <authorList>
            <consortium name="The Broad Institute Genomics Platform"/>
            <consortium name="The Broad Institute Genome Sequencing Center for Infectious Disease"/>
            <person name="Wu L."/>
            <person name="Ma J."/>
        </authorList>
    </citation>
    <scope>NUCLEOTIDE SEQUENCE [LARGE SCALE GENOMIC DNA]</scope>
    <source>
        <strain evidence="2">JCM 3106</strain>
    </source>
</reference>
<gene>
    <name evidence="1" type="ORF">GCM10017559_81040</name>
</gene>
<proteinExistence type="predicted"/>
<dbReference type="Pfam" id="PF10604">
    <property type="entry name" value="Polyketide_cyc2"/>
    <property type="match status" value="1"/>
</dbReference>
<evidence type="ECO:0000313" key="1">
    <source>
        <dbReference type="EMBL" id="GAA3040409.1"/>
    </source>
</evidence>
<dbReference type="InterPro" id="IPR023393">
    <property type="entry name" value="START-like_dom_sf"/>
</dbReference>
<organism evidence="1 2">
    <name type="scientific">Streptosporangium longisporum</name>
    <dbReference type="NCBI Taxonomy" id="46187"/>
    <lineage>
        <taxon>Bacteria</taxon>
        <taxon>Bacillati</taxon>
        <taxon>Actinomycetota</taxon>
        <taxon>Actinomycetes</taxon>
        <taxon>Streptosporangiales</taxon>
        <taxon>Streptosporangiaceae</taxon>
        <taxon>Streptosporangium</taxon>
    </lineage>
</organism>
<evidence type="ECO:0000313" key="2">
    <source>
        <dbReference type="Proteomes" id="UP001499930"/>
    </source>
</evidence>
<accession>A0ABP6LG68</accession>
<dbReference type="Proteomes" id="UP001499930">
    <property type="component" value="Unassembled WGS sequence"/>
</dbReference>